<dbReference type="RefSeq" id="WP_141972271.1">
    <property type="nucleotide sequence ID" value="NZ_VFPO01000001.1"/>
</dbReference>
<keyword evidence="4" id="KW-1185">Reference proteome</keyword>
<feature type="domain" description="PucR-like N-terminal" evidence="2">
    <location>
        <begin position="14"/>
        <end position="176"/>
    </location>
</feature>
<evidence type="ECO:0000259" key="1">
    <source>
        <dbReference type="Pfam" id="PF13556"/>
    </source>
</evidence>
<evidence type="ECO:0000259" key="2">
    <source>
        <dbReference type="Pfam" id="PF25906"/>
    </source>
</evidence>
<dbReference type="PANTHER" id="PTHR33744">
    <property type="entry name" value="CARBOHYDRATE DIACID REGULATOR"/>
    <property type="match status" value="1"/>
</dbReference>
<dbReference type="InterPro" id="IPR051448">
    <property type="entry name" value="CdaR-like_regulators"/>
</dbReference>
<dbReference type="Pfam" id="PF25906">
    <property type="entry name" value="PucR-like_N"/>
    <property type="match status" value="1"/>
</dbReference>
<name>A0A543IKC7_9ACTN</name>
<organism evidence="3 4">
    <name type="scientific">Actinomadura hallensis</name>
    <dbReference type="NCBI Taxonomy" id="337895"/>
    <lineage>
        <taxon>Bacteria</taxon>
        <taxon>Bacillati</taxon>
        <taxon>Actinomycetota</taxon>
        <taxon>Actinomycetes</taxon>
        <taxon>Streptosporangiales</taxon>
        <taxon>Thermomonosporaceae</taxon>
        <taxon>Actinomadura</taxon>
    </lineage>
</organism>
<dbReference type="InterPro" id="IPR058663">
    <property type="entry name" value="PucR-like_N"/>
</dbReference>
<dbReference type="AlphaFoldDB" id="A0A543IKC7"/>
<dbReference type="PANTHER" id="PTHR33744:SF1">
    <property type="entry name" value="DNA-BINDING TRANSCRIPTIONAL ACTIVATOR ADER"/>
    <property type="match status" value="1"/>
</dbReference>
<feature type="domain" description="PucR C-terminal helix-turn-helix" evidence="1">
    <location>
        <begin position="331"/>
        <end position="388"/>
    </location>
</feature>
<dbReference type="Gene3D" id="1.10.10.2840">
    <property type="entry name" value="PucR C-terminal helix-turn-helix domain"/>
    <property type="match status" value="1"/>
</dbReference>
<gene>
    <name evidence="3" type="ORF">FHX41_4767</name>
</gene>
<dbReference type="OrthoDB" id="3449988at2"/>
<dbReference type="Pfam" id="PF13556">
    <property type="entry name" value="HTH_30"/>
    <property type="match status" value="1"/>
</dbReference>
<accession>A0A543IKC7</accession>
<evidence type="ECO:0000313" key="4">
    <source>
        <dbReference type="Proteomes" id="UP000316706"/>
    </source>
</evidence>
<dbReference type="EMBL" id="VFPO01000001">
    <property type="protein sequence ID" value="TQM71017.1"/>
    <property type="molecule type" value="Genomic_DNA"/>
</dbReference>
<protein>
    <submittedName>
        <fullName evidence="3">PucR-like helix-turn-helix protein</fullName>
    </submittedName>
</protein>
<sequence>MTETLAGRGRPGPIPTKVIAILSAELPSLAEEIVSEVKRSVPADPRKPPPVPQRTIQVGVEQVMAAFVDQVTGVADTHERRDELCRELGRSAAYEGRSLDVLQAAYRVGVQVAWRRVADVASRRRLPSAVMTQLADALFSYIDELASLTVQGYLEARSQSADELAGAHRRLLRLVLRPGAPADALAETAKSVGWTVPDEVTMIALPARTRCVRAALDADVLADLGDTEPHLLVPGPFGPERREMLVEALPERRSAVGLTVPLAEAADSLRWARRALALVEAGVLEDAGPTLCERHLLTLWLLSDEALLDQLSRRRLAALSGMSRTQRSRMTETLGAWLEAQGNAVETARRLRVHPQTVRYRMRRLSETFDEQLADPASRFALDAVLRARRLRQERRPSMR</sequence>
<dbReference type="InterPro" id="IPR042070">
    <property type="entry name" value="PucR_C-HTH_sf"/>
</dbReference>
<reference evidence="3 4" key="1">
    <citation type="submission" date="2019-06" db="EMBL/GenBank/DDBJ databases">
        <title>Sequencing the genomes of 1000 actinobacteria strains.</title>
        <authorList>
            <person name="Klenk H.-P."/>
        </authorList>
    </citation>
    <scope>NUCLEOTIDE SEQUENCE [LARGE SCALE GENOMIC DNA]</scope>
    <source>
        <strain evidence="3 4">DSM 45043</strain>
    </source>
</reference>
<evidence type="ECO:0000313" key="3">
    <source>
        <dbReference type="EMBL" id="TQM71017.1"/>
    </source>
</evidence>
<proteinExistence type="predicted"/>
<comment type="caution">
    <text evidence="3">The sequence shown here is derived from an EMBL/GenBank/DDBJ whole genome shotgun (WGS) entry which is preliminary data.</text>
</comment>
<dbReference type="InterPro" id="IPR025736">
    <property type="entry name" value="PucR_C-HTH_dom"/>
</dbReference>
<dbReference type="Proteomes" id="UP000316706">
    <property type="component" value="Unassembled WGS sequence"/>
</dbReference>